<evidence type="ECO:0000256" key="1">
    <source>
        <dbReference type="ARBA" id="ARBA00004123"/>
    </source>
</evidence>
<evidence type="ECO:0000313" key="11">
    <source>
        <dbReference type="Proteomes" id="UP000193144"/>
    </source>
</evidence>
<evidence type="ECO:0000256" key="2">
    <source>
        <dbReference type="ARBA" id="ARBA00022723"/>
    </source>
</evidence>
<dbReference type="GO" id="GO:0003677">
    <property type="term" value="F:DNA binding"/>
    <property type="evidence" value="ECO:0007669"/>
    <property type="project" value="InterPro"/>
</dbReference>
<dbReference type="Proteomes" id="UP000193144">
    <property type="component" value="Unassembled WGS sequence"/>
</dbReference>
<feature type="region of interest" description="Disordered" evidence="7">
    <location>
        <begin position="273"/>
        <end position="292"/>
    </location>
</feature>
<dbReference type="InterPro" id="IPR013087">
    <property type="entry name" value="Znf_C2H2_type"/>
</dbReference>
<evidence type="ECO:0008006" key="12">
    <source>
        <dbReference type="Google" id="ProtNLM"/>
    </source>
</evidence>
<feature type="compositionally biased region" description="Acidic residues" evidence="7">
    <location>
        <begin position="276"/>
        <end position="292"/>
    </location>
</feature>
<dbReference type="EMBL" id="MCFA01000117">
    <property type="protein sequence ID" value="ORY06397.1"/>
    <property type="molecule type" value="Genomic_DNA"/>
</dbReference>
<dbReference type="PANTHER" id="PTHR23215">
    <property type="entry name" value="ZINC FINGER PROTEIN 207"/>
    <property type="match status" value="1"/>
</dbReference>
<evidence type="ECO:0000256" key="5">
    <source>
        <dbReference type="ARBA" id="ARBA00023242"/>
    </source>
</evidence>
<feature type="compositionally biased region" description="Pro residues" evidence="7">
    <location>
        <begin position="187"/>
        <end position="206"/>
    </location>
</feature>
<comment type="caution">
    <text evidence="10">The sequence shown here is derived from an EMBL/GenBank/DDBJ whole genome shotgun (WGS) entry which is preliminary data.</text>
</comment>
<dbReference type="CDD" id="cd20908">
    <property type="entry name" value="SUF4-like"/>
    <property type="match status" value="1"/>
</dbReference>
<proteinExistence type="predicted"/>
<sequence length="292" mass="32341">MTKRKRKFPTLQQKLDRPWCYYCERDFDDLKILISHQKAKHFKCDRCNRRLNTAGGLSVHMNQVHKENLTKVENANPDRQSLDIEIFGMEGIPGDVVDQHNQEVTSKHFAEQQERARMTGNPVQSEFGSGGQVAKRPKTVETIEEIKKRIKEFKENGGMQMNGGAVQAVGSQPPQPQLPFPHTQPSHPLPTLPLGPSPPLAPPFPIPHHATPPQHGFPPALPQALPPRPPGHANAALAASVDDLIASAVRDAKDVKEAKSSKKTKEILLFFSVEAEGPEENMDEVDPNDPVG</sequence>
<evidence type="ECO:0000256" key="6">
    <source>
        <dbReference type="PROSITE-ProRule" id="PRU00042"/>
    </source>
</evidence>
<dbReference type="SUPFAM" id="SSF57667">
    <property type="entry name" value="beta-beta-alpha zinc fingers"/>
    <property type="match status" value="1"/>
</dbReference>
<reference evidence="10 11" key="1">
    <citation type="submission" date="2016-07" db="EMBL/GenBank/DDBJ databases">
        <title>Pervasive Adenine N6-methylation of Active Genes in Fungi.</title>
        <authorList>
            <consortium name="DOE Joint Genome Institute"/>
            <person name="Mondo S.J."/>
            <person name="Dannebaum R.O."/>
            <person name="Kuo R.C."/>
            <person name="Labutti K."/>
            <person name="Haridas S."/>
            <person name="Kuo A."/>
            <person name="Salamov A."/>
            <person name="Ahrendt S.R."/>
            <person name="Lipzen A."/>
            <person name="Sullivan W."/>
            <person name="Andreopoulos W.B."/>
            <person name="Clum A."/>
            <person name="Lindquist E."/>
            <person name="Daum C."/>
            <person name="Ramamoorthy G.K."/>
            <person name="Gryganskyi A."/>
            <person name="Culley D."/>
            <person name="Magnuson J.K."/>
            <person name="James T.Y."/>
            <person name="O'Malley M.A."/>
            <person name="Stajich J.E."/>
            <person name="Spatafora J.W."/>
            <person name="Visel A."/>
            <person name="Grigoriev I.V."/>
        </authorList>
    </citation>
    <scope>NUCLEOTIDE SEQUENCE [LARGE SCALE GENOMIC DNA]</scope>
    <source>
        <strain evidence="10 11">CBS 115471</strain>
    </source>
</reference>
<protein>
    <recommendedName>
        <fullName evidence="12">C2H2-type domain-containing protein</fullName>
    </recommendedName>
</protein>
<evidence type="ECO:0000313" key="10">
    <source>
        <dbReference type="EMBL" id="ORY06397.1"/>
    </source>
</evidence>
<organism evidence="10 11">
    <name type="scientific">Clohesyomyces aquaticus</name>
    <dbReference type="NCBI Taxonomy" id="1231657"/>
    <lineage>
        <taxon>Eukaryota</taxon>
        <taxon>Fungi</taxon>
        <taxon>Dikarya</taxon>
        <taxon>Ascomycota</taxon>
        <taxon>Pezizomycotina</taxon>
        <taxon>Dothideomycetes</taxon>
        <taxon>Pleosporomycetidae</taxon>
        <taxon>Pleosporales</taxon>
        <taxon>Lindgomycetaceae</taxon>
        <taxon>Clohesyomyces</taxon>
    </lineage>
</organism>
<accession>A0A1Y1Z8Q8</accession>
<dbReference type="OrthoDB" id="1306014at2759"/>
<evidence type="ECO:0000256" key="3">
    <source>
        <dbReference type="ARBA" id="ARBA00022771"/>
    </source>
</evidence>
<dbReference type="PROSITE" id="PS00028">
    <property type="entry name" value="ZINC_FINGER_C2H2_1"/>
    <property type="match status" value="1"/>
</dbReference>
<dbReference type="SMART" id="SM00355">
    <property type="entry name" value="ZnF_C2H2"/>
    <property type="match status" value="2"/>
</dbReference>
<feature type="domain" description="C2H2-type" evidence="8">
    <location>
        <begin position="42"/>
        <end position="70"/>
    </location>
</feature>
<keyword evidence="5" id="KW-0539">Nucleus</keyword>
<feature type="region of interest" description="Disordered" evidence="7">
    <location>
        <begin position="112"/>
        <end position="138"/>
    </location>
</feature>
<dbReference type="FunFam" id="3.30.160.60:FF:000354">
    <property type="entry name" value="C2H2 finger domain-containing protein"/>
    <property type="match status" value="1"/>
</dbReference>
<evidence type="ECO:0000259" key="8">
    <source>
        <dbReference type="PROSITE" id="PS50157"/>
    </source>
</evidence>
<evidence type="ECO:0000256" key="4">
    <source>
        <dbReference type="ARBA" id="ARBA00022833"/>
    </source>
</evidence>
<gene>
    <name evidence="10" type="ORF">BCR34DRAFT_590635</name>
</gene>
<evidence type="ECO:0000256" key="7">
    <source>
        <dbReference type="SAM" id="MobiDB-lite"/>
    </source>
</evidence>
<feature type="region of interest" description="Disordered" evidence="7">
    <location>
        <begin position="168"/>
        <end position="210"/>
    </location>
</feature>
<feature type="domain" description="BED-type" evidence="9">
    <location>
        <begin position="13"/>
        <end position="72"/>
    </location>
</feature>
<dbReference type="PROSITE" id="PS50157">
    <property type="entry name" value="ZINC_FINGER_C2H2_2"/>
    <property type="match status" value="1"/>
</dbReference>
<dbReference type="GO" id="GO:0008270">
    <property type="term" value="F:zinc ion binding"/>
    <property type="evidence" value="ECO:0007669"/>
    <property type="project" value="UniProtKB-KW"/>
</dbReference>
<dbReference type="AlphaFoldDB" id="A0A1Y1Z8Q8"/>
<dbReference type="GO" id="GO:0005634">
    <property type="term" value="C:nucleus"/>
    <property type="evidence" value="ECO:0007669"/>
    <property type="project" value="UniProtKB-SubCell"/>
</dbReference>
<dbReference type="InterPro" id="IPR036236">
    <property type="entry name" value="Znf_C2H2_sf"/>
</dbReference>
<keyword evidence="2" id="KW-0479">Metal-binding</keyword>
<dbReference type="PROSITE" id="PS50808">
    <property type="entry name" value="ZF_BED"/>
    <property type="match status" value="1"/>
</dbReference>
<keyword evidence="11" id="KW-1185">Reference proteome</keyword>
<dbReference type="STRING" id="1231657.A0A1Y1Z8Q8"/>
<comment type="subcellular location">
    <subcellularLocation>
        <location evidence="1">Nucleus</location>
    </subcellularLocation>
</comment>
<name>A0A1Y1Z8Q8_9PLEO</name>
<evidence type="ECO:0000259" key="9">
    <source>
        <dbReference type="PROSITE" id="PS50808"/>
    </source>
</evidence>
<dbReference type="PANTHER" id="PTHR23215:SF0">
    <property type="entry name" value="BUB3-INTERACTING AND GLEBS MOTIF-CONTAINING PROTEIN ZNF207"/>
    <property type="match status" value="1"/>
</dbReference>
<dbReference type="InterPro" id="IPR003656">
    <property type="entry name" value="Znf_BED"/>
</dbReference>
<keyword evidence="3 6" id="KW-0863">Zinc-finger</keyword>
<dbReference type="Gene3D" id="3.30.160.60">
    <property type="entry name" value="Classic Zinc Finger"/>
    <property type="match status" value="1"/>
</dbReference>
<keyword evidence="4" id="KW-0862">Zinc</keyword>